<keyword evidence="4 13" id="KW-0436">Ligase</keyword>
<dbReference type="GO" id="GO:0004829">
    <property type="term" value="F:threonine-tRNA ligase activity"/>
    <property type="evidence" value="ECO:0007669"/>
    <property type="project" value="UniProtKB-UniRule"/>
</dbReference>
<dbReference type="Gene3D" id="3.30.930.10">
    <property type="entry name" value="Bira Bifunctional Protein, Domain 2"/>
    <property type="match status" value="1"/>
</dbReference>
<keyword evidence="5 13" id="KW-0479">Metal-binding</keyword>
<evidence type="ECO:0000256" key="3">
    <source>
        <dbReference type="ARBA" id="ARBA00022555"/>
    </source>
</evidence>
<sequence>MKENNDKLHNLRHSLAHLLAAAVLKLYPGTKNTIGPSIEDGFYYDFDFTSPISDKDLPKIEKKMKEILKSWKGFESEEKTEKEAKEYFLKNEYKIELINEITGKGEKITFYTCGSFTDLCRGGHLENPSKEIKSDSFKLDRVAGAYWRGNEKNKMLTRIYGLAFETKEELETYINQREEALKRDHKKLGKELDLFLFSETVGKGLPLFTPKGTTIRRELERFIVDEEIKRGYLHVMTPDIAKLDLYKKSGHYPHYKDSMYAPIKIDEDEFMLRPMTCPHHFELYLGKPHSYRELPMRIAELAQLYRYEQSGELMGLIRVRTFCLADAHIICASEEQAIEEIGGALDLIEYVTSVFGLKLDVDYRYRLSLGDRNNTEKYYKNDSAWEKGEKLLRELMKNRKSNFEEVKDEAAFYGPKIDIQMKNAGGKEDTAFTVQYDFCMPERFDLTYTGEDGKPHRAFVIHRSSIGCIERIMALLIEKYAGAFPLWLSPVQVKVIPVRTNHNEYAKQIFELLKENNIRVELDDEEANLGGKVRDAKNNKIPYWIVIGDKEIEAKKITLESRDNGQLGQISKKELLTKLTQEIKEKK</sequence>
<dbReference type="Gene3D" id="3.30.980.10">
    <property type="entry name" value="Threonyl-trna Synthetase, Chain A, domain 2"/>
    <property type="match status" value="1"/>
</dbReference>
<feature type="domain" description="Aminoacyl-transfer RNA synthetases class-II family profile" evidence="14">
    <location>
        <begin position="184"/>
        <end position="485"/>
    </location>
</feature>
<comment type="catalytic activity">
    <reaction evidence="12 13">
        <text>tRNA(Thr) + L-threonine + ATP = L-threonyl-tRNA(Thr) + AMP + diphosphate + H(+)</text>
        <dbReference type="Rhea" id="RHEA:24624"/>
        <dbReference type="Rhea" id="RHEA-COMP:9670"/>
        <dbReference type="Rhea" id="RHEA-COMP:9704"/>
        <dbReference type="ChEBI" id="CHEBI:15378"/>
        <dbReference type="ChEBI" id="CHEBI:30616"/>
        <dbReference type="ChEBI" id="CHEBI:33019"/>
        <dbReference type="ChEBI" id="CHEBI:57926"/>
        <dbReference type="ChEBI" id="CHEBI:78442"/>
        <dbReference type="ChEBI" id="CHEBI:78534"/>
        <dbReference type="ChEBI" id="CHEBI:456215"/>
        <dbReference type="EC" id="6.1.1.3"/>
    </reaction>
</comment>
<evidence type="ECO:0000256" key="13">
    <source>
        <dbReference type="HAMAP-Rule" id="MF_00184"/>
    </source>
</evidence>
<keyword evidence="3 13" id="KW-0820">tRNA-binding</keyword>
<dbReference type="HAMAP" id="MF_00184">
    <property type="entry name" value="Thr_tRNA_synth"/>
    <property type="match status" value="1"/>
</dbReference>
<dbReference type="FunFam" id="3.40.50.800:FF:000001">
    <property type="entry name" value="Threonine--tRNA ligase"/>
    <property type="match status" value="1"/>
</dbReference>
<dbReference type="Pfam" id="PF03129">
    <property type="entry name" value="HGTP_anticodon"/>
    <property type="match status" value="1"/>
</dbReference>
<dbReference type="InterPro" id="IPR004154">
    <property type="entry name" value="Anticodon-bd"/>
</dbReference>
<protein>
    <recommendedName>
        <fullName evidence="13">Threonine--tRNA ligase</fullName>
        <ecNumber evidence="13">6.1.1.3</ecNumber>
    </recommendedName>
    <alternativeName>
        <fullName evidence="13">Threonyl-tRNA synthetase</fullName>
        <shortName evidence="13">ThrRS</shortName>
    </alternativeName>
</protein>
<dbReference type="FunFam" id="3.30.930.10:FF:000002">
    <property type="entry name" value="Threonine--tRNA ligase"/>
    <property type="match status" value="1"/>
</dbReference>
<dbReference type="InterPro" id="IPR033728">
    <property type="entry name" value="ThrRS_core"/>
</dbReference>
<evidence type="ECO:0000256" key="10">
    <source>
        <dbReference type="ARBA" id="ARBA00022917"/>
    </source>
</evidence>
<feature type="binding site" evidence="13">
    <location>
        <position position="462"/>
    </location>
    <ligand>
        <name>Zn(2+)</name>
        <dbReference type="ChEBI" id="CHEBI:29105"/>
        <note>catalytic</note>
    </ligand>
</feature>
<comment type="caution">
    <text evidence="15">The sequence shown here is derived from an EMBL/GenBank/DDBJ whole genome shotgun (WGS) entry which is preliminary data.</text>
</comment>
<evidence type="ECO:0000259" key="14">
    <source>
        <dbReference type="PROSITE" id="PS50862"/>
    </source>
</evidence>
<comment type="subunit">
    <text evidence="13">Homodimer.</text>
</comment>
<keyword evidence="11 13" id="KW-0030">Aminoacyl-tRNA synthetase</keyword>
<evidence type="ECO:0000313" key="15">
    <source>
        <dbReference type="EMBL" id="PJC49273.1"/>
    </source>
</evidence>
<evidence type="ECO:0000256" key="2">
    <source>
        <dbReference type="ARBA" id="ARBA00022490"/>
    </source>
</evidence>
<dbReference type="InterPro" id="IPR036621">
    <property type="entry name" value="Anticodon-bd_dom_sf"/>
</dbReference>
<comment type="cofactor">
    <cofactor evidence="13">
        <name>Zn(2+)</name>
        <dbReference type="ChEBI" id="CHEBI:29105"/>
    </cofactor>
    <text evidence="13">Binds 1 zinc ion per subunit.</text>
</comment>
<dbReference type="CDD" id="cd00771">
    <property type="entry name" value="ThrRS_core"/>
    <property type="match status" value="1"/>
</dbReference>
<dbReference type="GO" id="GO:0005737">
    <property type="term" value="C:cytoplasm"/>
    <property type="evidence" value="ECO:0007669"/>
    <property type="project" value="UniProtKB-SubCell"/>
</dbReference>
<dbReference type="InterPro" id="IPR002320">
    <property type="entry name" value="Thr-tRNA-ligase_IIa"/>
</dbReference>
<evidence type="ECO:0000313" key="16">
    <source>
        <dbReference type="Proteomes" id="UP000231300"/>
    </source>
</evidence>
<evidence type="ECO:0000256" key="6">
    <source>
        <dbReference type="ARBA" id="ARBA00022741"/>
    </source>
</evidence>
<evidence type="ECO:0000256" key="11">
    <source>
        <dbReference type="ARBA" id="ARBA00023146"/>
    </source>
</evidence>
<evidence type="ECO:0000256" key="5">
    <source>
        <dbReference type="ARBA" id="ARBA00022723"/>
    </source>
</evidence>
<dbReference type="GO" id="GO:0000049">
    <property type="term" value="F:tRNA binding"/>
    <property type="evidence" value="ECO:0007669"/>
    <property type="project" value="UniProtKB-KW"/>
</dbReference>
<dbReference type="GO" id="GO:0005524">
    <property type="term" value="F:ATP binding"/>
    <property type="evidence" value="ECO:0007669"/>
    <property type="project" value="UniProtKB-UniRule"/>
</dbReference>
<dbReference type="InterPro" id="IPR002314">
    <property type="entry name" value="aa-tRNA-synt_IIb"/>
</dbReference>
<dbReference type="PRINTS" id="PR01047">
    <property type="entry name" value="TRNASYNTHTHR"/>
</dbReference>
<dbReference type="Gene3D" id="3.30.54.20">
    <property type="match status" value="1"/>
</dbReference>
<dbReference type="GO" id="GO:0046872">
    <property type="term" value="F:metal ion binding"/>
    <property type="evidence" value="ECO:0007669"/>
    <property type="project" value="UniProtKB-KW"/>
</dbReference>
<evidence type="ECO:0000256" key="1">
    <source>
        <dbReference type="ARBA" id="ARBA00008226"/>
    </source>
</evidence>
<dbReference type="EC" id="6.1.1.3" evidence="13"/>
<dbReference type="EMBL" id="PFRK01000039">
    <property type="protein sequence ID" value="PJC49273.1"/>
    <property type="molecule type" value="Genomic_DNA"/>
</dbReference>
<dbReference type="SMART" id="SM00863">
    <property type="entry name" value="tRNA_SAD"/>
    <property type="match status" value="1"/>
</dbReference>
<dbReference type="InterPro" id="IPR047246">
    <property type="entry name" value="ThrRS_anticodon"/>
</dbReference>
<dbReference type="Pfam" id="PF07973">
    <property type="entry name" value="tRNA_SAD"/>
    <property type="match status" value="1"/>
</dbReference>
<dbReference type="SUPFAM" id="SSF55186">
    <property type="entry name" value="ThrRS/AlaRS common domain"/>
    <property type="match status" value="1"/>
</dbReference>
<accession>A0A2J0N312</accession>
<keyword evidence="9 13" id="KW-0694">RNA-binding</keyword>
<keyword evidence="7 13" id="KW-0862">Zinc</keyword>
<dbReference type="InterPro" id="IPR045864">
    <property type="entry name" value="aa-tRNA-synth_II/BPL/LPL"/>
</dbReference>
<dbReference type="InterPro" id="IPR012947">
    <property type="entry name" value="tRNA_SAD"/>
</dbReference>
<comment type="subcellular location">
    <subcellularLocation>
        <location evidence="13">Cytoplasm</location>
    </subcellularLocation>
</comment>
<dbReference type="PANTHER" id="PTHR11451">
    <property type="entry name" value="THREONINE-TRNA LIGASE"/>
    <property type="match status" value="1"/>
</dbReference>
<keyword evidence="10 13" id="KW-0648">Protein biosynthesis</keyword>
<keyword evidence="8 13" id="KW-0067">ATP-binding</keyword>
<evidence type="ECO:0000256" key="12">
    <source>
        <dbReference type="ARBA" id="ARBA00049515"/>
    </source>
</evidence>
<proteinExistence type="inferred from homology"/>
<dbReference type="PROSITE" id="PS50862">
    <property type="entry name" value="AA_TRNA_LIGASE_II"/>
    <property type="match status" value="1"/>
</dbReference>
<feature type="binding site" evidence="13">
    <location>
        <position position="277"/>
    </location>
    <ligand>
        <name>Zn(2+)</name>
        <dbReference type="ChEBI" id="CHEBI:29105"/>
        <note>catalytic</note>
    </ligand>
</feature>
<gene>
    <name evidence="13" type="primary">thrS</name>
    <name evidence="15" type="ORF">CO033_02455</name>
</gene>
<dbReference type="CDD" id="cd00860">
    <property type="entry name" value="ThrRS_anticodon"/>
    <property type="match status" value="1"/>
</dbReference>
<dbReference type="InterPro" id="IPR018163">
    <property type="entry name" value="Thr/Ala-tRNA-synth_IIc_edit"/>
</dbReference>
<dbReference type="Pfam" id="PF00587">
    <property type="entry name" value="tRNA-synt_2b"/>
    <property type="match status" value="1"/>
</dbReference>
<organism evidence="15 16">
    <name type="scientific">Candidatus Nomurabacteria bacterium CG_4_9_14_0_2_um_filter_32_10</name>
    <dbReference type="NCBI Taxonomy" id="1974729"/>
    <lineage>
        <taxon>Bacteria</taxon>
        <taxon>Candidatus Nomuraibacteriota</taxon>
    </lineage>
</organism>
<dbReference type="InterPro" id="IPR006195">
    <property type="entry name" value="aa-tRNA-synth_II"/>
</dbReference>
<keyword evidence="2 13" id="KW-0963">Cytoplasm</keyword>
<feature type="binding site" evidence="13">
    <location>
        <position position="328"/>
    </location>
    <ligand>
        <name>Zn(2+)</name>
        <dbReference type="ChEBI" id="CHEBI:29105"/>
        <note>catalytic</note>
    </ligand>
</feature>
<evidence type="ECO:0000256" key="7">
    <source>
        <dbReference type="ARBA" id="ARBA00022833"/>
    </source>
</evidence>
<dbReference type="NCBIfam" id="TIGR00418">
    <property type="entry name" value="thrS"/>
    <property type="match status" value="1"/>
</dbReference>
<keyword evidence="6 13" id="KW-0547">Nucleotide-binding</keyword>
<dbReference type="PANTHER" id="PTHR11451:SF56">
    <property type="entry name" value="THREONINE--TRNA LIGASE 1"/>
    <property type="match status" value="1"/>
</dbReference>
<dbReference type="AlphaFoldDB" id="A0A2J0N312"/>
<dbReference type="SUPFAM" id="SSF52954">
    <property type="entry name" value="Class II aaRS ABD-related"/>
    <property type="match status" value="1"/>
</dbReference>
<dbReference type="Gene3D" id="3.40.50.800">
    <property type="entry name" value="Anticodon-binding domain"/>
    <property type="match status" value="1"/>
</dbReference>
<name>A0A2J0N312_9BACT</name>
<comment type="similarity">
    <text evidence="1 13">Belongs to the class-II aminoacyl-tRNA synthetase family.</text>
</comment>
<evidence type="ECO:0000256" key="4">
    <source>
        <dbReference type="ARBA" id="ARBA00022598"/>
    </source>
</evidence>
<dbReference type="FunFam" id="3.30.980.10:FF:000005">
    <property type="entry name" value="Threonyl-tRNA synthetase, mitochondrial"/>
    <property type="match status" value="1"/>
</dbReference>
<dbReference type="GO" id="GO:0006435">
    <property type="term" value="P:threonyl-tRNA aminoacylation"/>
    <property type="evidence" value="ECO:0007669"/>
    <property type="project" value="UniProtKB-UniRule"/>
</dbReference>
<dbReference type="Proteomes" id="UP000231300">
    <property type="component" value="Unassembled WGS sequence"/>
</dbReference>
<evidence type="ECO:0000256" key="8">
    <source>
        <dbReference type="ARBA" id="ARBA00022840"/>
    </source>
</evidence>
<reference evidence="16" key="1">
    <citation type="submission" date="2017-09" db="EMBL/GenBank/DDBJ databases">
        <title>Depth-based differentiation of microbial function through sediment-hosted aquifers and enrichment of novel symbionts in the deep terrestrial subsurface.</title>
        <authorList>
            <person name="Probst A.J."/>
            <person name="Ladd B."/>
            <person name="Jarett J.K."/>
            <person name="Geller-Mcgrath D.E."/>
            <person name="Sieber C.M.K."/>
            <person name="Emerson J.B."/>
            <person name="Anantharaman K."/>
            <person name="Thomas B.C."/>
            <person name="Malmstrom R."/>
            <person name="Stieglmeier M."/>
            <person name="Klingl A."/>
            <person name="Woyke T."/>
            <person name="Ryan C.M."/>
            <person name="Banfield J.F."/>
        </authorList>
    </citation>
    <scope>NUCLEOTIDE SEQUENCE [LARGE SCALE GENOMIC DNA]</scope>
</reference>
<dbReference type="SUPFAM" id="SSF55681">
    <property type="entry name" value="Class II aaRS and biotin synthetases"/>
    <property type="match status" value="1"/>
</dbReference>
<evidence type="ECO:0000256" key="9">
    <source>
        <dbReference type="ARBA" id="ARBA00022884"/>
    </source>
</evidence>
<comment type="caution">
    <text evidence="13">Lacks conserved residue(s) required for the propagation of feature annotation.</text>
</comment>